<evidence type="ECO:0000256" key="1">
    <source>
        <dbReference type="ARBA" id="ARBA00004651"/>
    </source>
</evidence>
<accession>A0AA47MWE2</accession>
<feature type="transmembrane region" description="Helical" evidence="10">
    <location>
        <begin position="247"/>
        <end position="264"/>
    </location>
</feature>
<dbReference type="AlphaFoldDB" id="A0AA47MWE2"/>
<protein>
    <submittedName>
        <fullName evidence="12">C-X-C chemokine receptor type 2</fullName>
    </submittedName>
</protein>
<dbReference type="InterPro" id="IPR017452">
    <property type="entry name" value="GPCR_Rhodpsn_7TM"/>
</dbReference>
<sequence length="392" mass="42954">MADSFDISQFDFDFSLIYDQLNFTYNYTEDYFDPLKQPCNSAPISDAAMIVVSVFYVLIFLLAIPGNLVVGLVIGLNRQPLSPSDLYLLHLAVADILLAVTLPFWATSLTLGWVFGDAMCKVVSILQELSFYVSILFLACISVDRYMAIVRAMDARKASRKCVSWCFCGAVWLAGGLLALPGFLNSATPSTNSSNGSAPLTVGGWPPGRCGHTLGFAVPLVVMLLCYGVTVRRLLRTKGGFQRQRAMRVIIAVVVAFLACWTPYHLAVIADTFLRAKVVPYKCPTRKAIDQAMFATQSLGLLHSCVNPVLYAFVGEKFRRRLEHMIKKTGMLERASMSRPSRSSLSSEMTSMIMTGLAEAVVLLVAAWRRGAIVSAGNAWLTGRGGRGNENQ</sequence>
<dbReference type="PANTHER" id="PTHR10489:SF930">
    <property type="entry name" value="C-X-C CHEMOKINE RECEPTOR TYPE 1-LIKE"/>
    <property type="match status" value="1"/>
</dbReference>
<keyword evidence="7 9" id="KW-0675">Receptor</keyword>
<comment type="similarity">
    <text evidence="9">Belongs to the G-protein coupled receptor 1 family.</text>
</comment>
<gene>
    <name evidence="12" type="primary">Cxcr2_0</name>
    <name evidence="12" type="ORF">N1851_013270</name>
</gene>
<evidence type="ECO:0000256" key="3">
    <source>
        <dbReference type="ARBA" id="ARBA00022692"/>
    </source>
</evidence>
<evidence type="ECO:0000256" key="4">
    <source>
        <dbReference type="ARBA" id="ARBA00022989"/>
    </source>
</evidence>
<keyword evidence="2" id="KW-1003">Cell membrane</keyword>
<evidence type="ECO:0000256" key="8">
    <source>
        <dbReference type="ARBA" id="ARBA00023224"/>
    </source>
</evidence>
<dbReference type="GO" id="GO:0019957">
    <property type="term" value="F:C-C chemokine binding"/>
    <property type="evidence" value="ECO:0007669"/>
    <property type="project" value="TreeGrafter"/>
</dbReference>
<dbReference type="Proteomes" id="UP001174136">
    <property type="component" value="Unassembled WGS sequence"/>
</dbReference>
<keyword evidence="8 9" id="KW-0807">Transducer</keyword>
<name>A0AA47MWE2_MERPO</name>
<dbReference type="GO" id="GO:0006955">
    <property type="term" value="P:immune response"/>
    <property type="evidence" value="ECO:0007669"/>
    <property type="project" value="TreeGrafter"/>
</dbReference>
<dbReference type="PRINTS" id="PR00657">
    <property type="entry name" value="CCCHEMOKINER"/>
</dbReference>
<reference evidence="12" key="1">
    <citation type="journal article" date="2023" name="Front. Mar. Sci.">
        <title>A new Merluccius polli reference genome to investigate the effects of global change in West African waters.</title>
        <authorList>
            <person name="Mateo J.L."/>
            <person name="Blanco-Fernandez C."/>
            <person name="Garcia-Vazquez E."/>
            <person name="Machado-Schiaffino G."/>
        </authorList>
    </citation>
    <scope>NUCLEOTIDE SEQUENCE</scope>
    <source>
        <strain evidence="12">C29</strain>
        <tissue evidence="12">Fin</tissue>
    </source>
</reference>
<evidence type="ECO:0000313" key="13">
    <source>
        <dbReference type="Proteomes" id="UP001174136"/>
    </source>
</evidence>
<dbReference type="GO" id="GO:0007204">
    <property type="term" value="P:positive regulation of cytosolic calcium ion concentration"/>
    <property type="evidence" value="ECO:0007669"/>
    <property type="project" value="TreeGrafter"/>
</dbReference>
<evidence type="ECO:0000256" key="7">
    <source>
        <dbReference type="ARBA" id="ARBA00023170"/>
    </source>
</evidence>
<dbReference type="PROSITE" id="PS00237">
    <property type="entry name" value="G_PROTEIN_RECEP_F1_1"/>
    <property type="match status" value="1"/>
</dbReference>
<organism evidence="12 13">
    <name type="scientific">Merluccius polli</name>
    <name type="common">Benguela hake</name>
    <name type="synonym">Merluccius cadenati</name>
    <dbReference type="NCBI Taxonomy" id="89951"/>
    <lineage>
        <taxon>Eukaryota</taxon>
        <taxon>Metazoa</taxon>
        <taxon>Chordata</taxon>
        <taxon>Craniata</taxon>
        <taxon>Vertebrata</taxon>
        <taxon>Euteleostomi</taxon>
        <taxon>Actinopterygii</taxon>
        <taxon>Neopterygii</taxon>
        <taxon>Teleostei</taxon>
        <taxon>Neoteleostei</taxon>
        <taxon>Acanthomorphata</taxon>
        <taxon>Zeiogadaria</taxon>
        <taxon>Gadariae</taxon>
        <taxon>Gadiformes</taxon>
        <taxon>Gadoidei</taxon>
        <taxon>Merlucciidae</taxon>
        <taxon>Merluccius</taxon>
    </lineage>
</organism>
<evidence type="ECO:0000313" key="12">
    <source>
        <dbReference type="EMBL" id="KAK0147309.1"/>
    </source>
</evidence>
<evidence type="ECO:0000259" key="11">
    <source>
        <dbReference type="PROSITE" id="PS50262"/>
    </source>
</evidence>
<dbReference type="InterPro" id="IPR000276">
    <property type="entry name" value="GPCR_Rhodpsn"/>
</dbReference>
<dbReference type="PANTHER" id="PTHR10489">
    <property type="entry name" value="CELL ADHESION MOLECULE"/>
    <property type="match status" value="1"/>
</dbReference>
<evidence type="ECO:0000256" key="10">
    <source>
        <dbReference type="SAM" id="Phobius"/>
    </source>
</evidence>
<feature type="transmembrane region" description="Helical" evidence="10">
    <location>
        <begin position="162"/>
        <end position="184"/>
    </location>
</feature>
<dbReference type="PRINTS" id="PR00237">
    <property type="entry name" value="GPCRRHODOPSN"/>
</dbReference>
<comment type="subcellular location">
    <subcellularLocation>
        <location evidence="1">Cell membrane</location>
        <topology evidence="1">Multi-pass membrane protein</topology>
    </subcellularLocation>
</comment>
<feature type="transmembrane region" description="Helical" evidence="10">
    <location>
        <begin position="86"/>
        <end position="106"/>
    </location>
</feature>
<dbReference type="InterPro" id="IPR050119">
    <property type="entry name" value="CCR1-9-like"/>
</dbReference>
<keyword evidence="4 10" id="KW-1133">Transmembrane helix</keyword>
<evidence type="ECO:0000256" key="5">
    <source>
        <dbReference type="ARBA" id="ARBA00023040"/>
    </source>
</evidence>
<feature type="transmembrane region" description="Helical" evidence="10">
    <location>
        <begin position="214"/>
        <end position="235"/>
    </location>
</feature>
<comment type="caution">
    <text evidence="12">The sequence shown here is derived from an EMBL/GenBank/DDBJ whole genome shotgun (WGS) entry which is preliminary data.</text>
</comment>
<evidence type="ECO:0000256" key="6">
    <source>
        <dbReference type="ARBA" id="ARBA00023136"/>
    </source>
</evidence>
<keyword evidence="13" id="KW-1185">Reference proteome</keyword>
<dbReference type="GO" id="GO:0009897">
    <property type="term" value="C:external side of plasma membrane"/>
    <property type="evidence" value="ECO:0007669"/>
    <property type="project" value="TreeGrafter"/>
</dbReference>
<keyword evidence="3 9" id="KW-0812">Transmembrane</keyword>
<evidence type="ECO:0000256" key="2">
    <source>
        <dbReference type="ARBA" id="ARBA00022475"/>
    </source>
</evidence>
<dbReference type="InterPro" id="IPR000355">
    <property type="entry name" value="Chemokine_rcpt"/>
</dbReference>
<feature type="domain" description="G-protein coupled receptors family 1 profile" evidence="11">
    <location>
        <begin position="66"/>
        <end position="311"/>
    </location>
</feature>
<feature type="transmembrane region" description="Helical" evidence="10">
    <location>
        <begin position="47"/>
        <end position="74"/>
    </location>
</feature>
<dbReference type="PROSITE" id="PS50262">
    <property type="entry name" value="G_PROTEIN_RECEP_F1_2"/>
    <property type="match status" value="1"/>
</dbReference>
<dbReference type="GO" id="GO:0019722">
    <property type="term" value="P:calcium-mediated signaling"/>
    <property type="evidence" value="ECO:0007669"/>
    <property type="project" value="TreeGrafter"/>
</dbReference>
<dbReference type="GO" id="GO:0030593">
    <property type="term" value="P:neutrophil chemotaxis"/>
    <property type="evidence" value="ECO:0007669"/>
    <property type="project" value="TreeGrafter"/>
</dbReference>
<evidence type="ECO:0000256" key="9">
    <source>
        <dbReference type="RuleBase" id="RU000688"/>
    </source>
</evidence>
<dbReference type="EMBL" id="JAOPHQ010002316">
    <property type="protein sequence ID" value="KAK0147309.1"/>
    <property type="molecule type" value="Genomic_DNA"/>
</dbReference>
<dbReference type="Pfam" id="PF00001">
    <property type="entry name" value="7tm_1"/>
    <property type="match status" value="1"/>
</dbReference>
<proteinExistence type="inferred from homology"/>
<dbReference type="GO" id="GO:0016493">
    <property type="term" value="F:C-C chemokine receptor activity"/>
    <property type="evidence" value="ECO:0007669"/>
    <property type="project" value="TreeGrafter"/>
</dbReference>
<dbReference type="SUPFAM" id="SSF81321">
    <property type="entry name" value="Family A G protein-coupled receptor-like"/>
    <property type="match status" value="1"/>
</dbReference>
<keyword evidence="5 9" id="KW-0297">G-protein coupled receptor</keyword>
<keyword evidence="6 10" id="KW-0472">Membrane</keyword>
<dbReference type="Gene3D" id="1.20.1070.10">
    <property type="entry name" value="Rhodopsin 7-helix transmembrane proteins"/>
    <property type="match status" value="1"/>
</dbReference>
<feature type="transmembrane region" description="Helical" evidence="10">
    <location>
        <begin position="129"/>
        <end position="150"/>
    </location>
</feature>